<evidence type="ECO:0000256" key="4">
    <source>
        <dbReference type="ARBA" id="ARBA00023002"/>
    </source>
</evidence>
<dbReference type="InterPro" id="IPR015421">
    <property type="entry name" value="PyrdxlP-dep_Trfase_major"/>
</dbReference>
<evidence type="ECO:0000313" key="10">
    <source>
        <dbReference type="Proteomes" id="UP001632038"/>
    </source>
</evidence>
<comment type="caution">
    <text evidence="9">The sequence shown here is derived from an EMBL/GenBank/DDBJ whole genome shotgun (WGS) entry which is preliminary data.</text>
</comment>
<gene>
    <name evidence="9" type="ORF">CASFOL_016885</name>
</gene>
<dbReference type="EMBL" id="JAVIJP010000018">
    <property type="protein sequence ID" value="KAL3638978.1"/>
    <property type="molecule type" value="Genomic_DNA"/>
</dbReference>
<protein>
    <recommendedName>
        <fullName evidence="2">glycine dehydrogenase (aminomethyl-transferring)</fullName>
        <ecNumber evidence="2">1.4.4.2</ecNumber>
    </recommendedName>
</protein>
<dbReference type="Pfam" id="PF02347">
    <property type="entry name" value="GDC-P"/>
    <property type="match status" value="1"/>
</dbReference>
<evidence type="ECO:0000313" key="9">
    <source>
        <dbReference type="EMBL" id="KAL3638978.1"/>
    </source>
</evidence>
<dbReference type="Proteomes" id="UP001632038">
    <property type="component" value="Unassembled WGS sequence"/>
</dbReference>
<dbReference type="Pfam" id="PF21478">
    <property type="entry name" value="GcvP2_C"/>
    <property type="match status" value="1"/>
</dbReference>
<dbReference type="Gene3D" id="3.90.1150.10">
    <property type="entry name" value="Aspartate Aminotransferase, domain 1"/>
    <property type="match status" value="1"/>
</dbReference>
<dbReference type="InterPro" id="IPR020581">
    <property type="entry name" value="GDC_P"/>
</dbReference>
<proteinExistence type="predicted"/>
<evidence type="ECO:0000259" key="8">
    <source>
        <dbReference type="Pfam" id="PF21478"/>
    </source>
</evidence>
<dbReference type="SUPFAM" id="SSF53383">
    <property type="entry name" value="PLP-dependent transferases"/>
    <property type="match status" value="1"/>
</dbReference>
<dbReference type="AlphaFoldDB" id="A0ABD3D9X9"/>
<dbReference type="PANTHER" id="PTHR11773">
    <property type="entry name" value="GLYCINE DEHYDROGENASE, DECARBOXYLATING"/>
    <property type="match status" value="1"/>
</dbReference>
<evidence type="ECO:0000259" key="7">
    <source>
        <dbReference type="Pfam" id="PF02347"/>
    </source>
</evidence>
<dbReference type="GO" id="GO:0004375">
    <property type="term" value="F:glycine dehydrogenase (decarboxylating) activity"/>
    <property type="evidence" value="ECO:0007669"/>
    <property type="project" value="UniProtKB-EC"/>
</dbReference>
<keyword evidence="3" id="KW-0663">Pyridoxal phosphate</keyword>
<dbReference type="Gene3D" id="3.40.640.10">
    <property type="entry name" value="Type I PLP-dependent aspartate aminotransferase-like (Major domain)"/>
    <property type="match status" value="1"/>
</dbReference>
<name>A0ABD3D9X9_9LAMI</name>
<comment type="catalytic activity">
    <reaction evidence="5">
        <text>N(6)-[(R)-lipoyl]-L-lysyl-[glycine-cleavage complex H protein] + glycine + H(+) = N(6)-[(R)-S(8)-aminomethyldihydrolipoyl]-L-lysyl-[glycine-cleavage complex H protein] + CO2</text>
        <dbReference type="Rhea" id="RHEA:24304"/>
        <dbReference type="Rhea" id="RHEA-COMP:10494"/>
        <dbReference type="Rhea" id="RHEA-COMP:10495"/>
        <dbReference type="ChEBI" id="CHEBI:15378"/>
        <dbReference type="ChEBI" id="CHEBI:16526"/>
        <dbReference type="ChEBI" id="CHEBI:57305"/>
        <dbReference type="ChEBI" id="CHEBI:83099"/>
        <dbReference type="ChEBI" id="CHEBI:83143"/>
        <dbReference type="EC" id="1.4.4.2"/>
    </reaction>
</comment>
<comment type="cofactor">
    <cofactor evidence="1">
        <name>pyridoxal 5'-phosphate</name>
        <dbReference type="ChEBI" id="CHEBI:597326"/>
    </cofactor>
</comment>
<evidence type="ECO:0000256" key="6">
    <source>
        <dbReference type="SAM" id="MobiDB-lite"/>
    </source>
</evidence>
<evidence type="ECO:0000256" key="3">
    <source>
        <dbReference type="ARBA" id="ARBA00022898"/>
    </source>
</evidence>
<sequence>MAAANAPITMKEALTSYVVGESSRSRRSRRLPNRINFAPTGTLPTSTYFDEGDYDDDAIDRDAANPTINEVKNFVDGRYICPHEASWRILNFPIHERTPAVEVLAVHLEDMQNVTFKETTNPKKVPQLINRDQHRNVCIIPVSAHGTNPASAAMCGMKIVAVGTDSKGSINIEELKKAAEAHKDNLAALMVTYPSTHGVYEEGIDEICKIIHDNGVQVYMDGANMNAQVGLTSPGFIGADVCHLNLHKTFCIPHGGGGPGMGPIGVKKHIAPFLPSHPVVSTGGIPAPKQSQPIGTISAAPWGSALILPISYTYISMMGSKGLTDASKIAILNANYMAKRLENHFPILFRGVNGTVAHEFINTAGIEAEDVAKRLMDYGFHGPTM</sequence>
<keyword evidence="10" id="KW-1185">Reference proteome</keyword>
<evidence type="ECO:0000256" key="2">
    <source>
        <dbReference type="ARBA" id="ARBA00012134"/>
    </source>
</evidence>
<evidence type="ECO:0000256" key="5">
    <source>
        <dbReference type="ARBA" id="ARBA00049026"/>
    </source>
</evidence>
<evidence type="ECO:0000256" key="1">
    <source>
        <dbReference type="ARBA" id="ARBA00001933"/>
    </source>
</evidence>
<keyword evidence="4" id="KW-0560">Oxidoreductase</keyword>
<dbReference type="EC" id="1.4.4.2" evidence="2"/>
<organism evidence="9 10">
    <name type="scientific">Castilleja foliolosa</name>
    <dbReference type="NCBI Taxonomy" id="1961234"/>
    <lineage>
        <taxon>Eukaryota</taxon>
        <taxon>Viridiplantae</taxon>
        <taxon>Streptophyta</taxon>
        <taxon>Embryophyta</taxon>
        <taxon>Tracheophyta</taxon>
        <taxon>Spermatophyta</taxon>
        <taxon>Magnoliopsida</taxon>
        <taxon>eudicotyledons</taxon>
        <taxon>Gunneridae</taxon>
        <taxon>Pentapetalae</taxon>
        <taxon>asterids</taxon>
        <taxon>lamiids</taxon>
        <taxon>Lamiales</taxon>
        <taxon>Orobanchaceae</taxon>
        <taxon>Pedicularideae</taxon>
        <taxon>Castillejinae</taxon>
        <taxon>Castilleja</taxon>
    </lineage>
</organism>
<dbReference type="PANTHER" id="PTHR11773:SF1">
    <property type="entry name" value="GLYCINE DEHYDROGENASE (DECARBOXYLATING), MITOCHONDRIAL"/>
    <property type="match status" value="1"/>
</dbReference>
<feature type="domain" description="Glycine cleavage system P-protein N-terminal" evidence="7">
    <location>
        <begin position="169"/>
        <end position="275"/>
    </location>
</feature>
<dbReference type="InterPro" id="IPR049316">
    <property type="entry name" value="GDC-P_C"/>
</dbReference>
<accession>A0ABD3D9X9</accession>
<dbReference type="InterPro" id="IPR049315">
    <property type="entry name" value="GDC-P_N"/>
</dbReference>
<feature type="domain" description="Glycine dehydrogenase C-terminal" evidence="8">
    <location>
        <begin position="326"/>
        <end position="385"/>
    </location>
</feature>
<dbReference type="InterPro" id="IPR015424">
    <property type="entry name" value="PyrdxlP-dep_Trfase"/>
</dbReference>
<dbReference type="InterPro" id="IPR015422">
    <property type="entry name" value="PyrdxlP-dep_Trfase_small"/>
</dbReference>
<feature type="region of interest" description="Disordered" evidence="6">
    <location>
        <begin position="19"/>
        <end position="39"/>
    </location>
</feature>
<reference evidence="10" key="1">
    <citation type="journal article" date="2024" name="IScience">
        <title>Strigolactones Initiate the Formation of Haustorium-like Structures in Castilleja.</title>
        <authorList>
            <person name="Buerger M."/>
            <person name="Peterson D."/>
            <person name="Chory J."/>
        </authorList>
    </citation>
    <scope>NUCLEOTIDE SEQUENCE [LARGE SCALE GENOMIC DNA]</scope>
</reference>